<comment type="similarity">
    <text evidence="1">Belongs to the UDP-glycosyltransferase family.</text>
</comment>
<evidence type="ECO:0000313" key="3">
    <source>
        <dbReference type="EMBL" id="KAH7510774.1"/>
    </source>
</evidence>
<dbReference type="SUPFAM" id="SSF53756">
    <property type="entry name" value="UDP-Glycosyltransferase/glycogen phosphorylase"/>
    <property type="match status" value="1"/>
</dbReference>
<dbReference type="AlphaFoldDB" id="A0A978U8J0"/>
<evidence type="ECO:0000313" key="4">
    <source>
        <dbReference type="Proteomes" id="UP000813462"/>
    </source>
</evidence>
<dbReference type="Gene3D" id="3.40.50.2000">
    <property type="entry name" value="Glycogen Phosphorylase B"/>
    <property type="match status" value="1"/>
</dbReference>
<evidence type="ECO:0000256" key="1">
    <source>
        <dbReference type="ARBA" id="ARBA00009995"/>
    </source>
</evidence>
<accession>A0A978U8J0</accession>
<dbReference type="EMBL" id="JAEACU010000363">
    <property type="protein sequence ID" value="KAH7510774.1"/>
    <property type="molecule type" value="Genomic_DNA"/>
</dbReference>
<dbReference type="PANTHER" id="PTHR48047">
    <property type="entry name" value="GLYCOSYLTRANSFERASE"/>
    <property type="match status" value="1"/>
</dbReference>
<gene>
    <name evidence="3" type="ORF">FEM48_ZijujUnG0090300</name>
</gene>
<organism evidence="3 4">
    <name type="scientific">Ziziphus jujuba var. spinosa</name>
    <dbReference type="NCBI Taxonomy" id="714518"/>
    <lineage>
        <taxon>Eukaryota</taxon>
        <taxon>Viridiplantae</taxon>
        <taxon>Streptophyta</taxon>
        <taxon>Embryophyta</taxon>
        <taxon>Tracheophyta</taxon>
        <taxon>Spermatophyta</taxon>
        <taxon>Magnoliopsida</taxon>
        <taxon>eudicotyledons</taxon>
        <taxon>Gunneridae</taxon>
        <taxon>Pentapetalae</taxon>
        <taxon>rosids</taxon>
        <taxon>fabids</taxon>
        <taxon>Rosales</taxon>
        <taxon>Rhamnaceae</taxon>
        <taxon>Paliureae</taxon>
        <taxon>Ziziphus</taxon>
    </lineage>
</organism>
<sequence length="310" mass="34987">MDSETDQLRIFFLPFISAGHMIPMVEEARLFAKHGVDVTVIITQANAALIHNNIDRDFRAGHRIRTHAIRFPSAEVGLPEGIESLSTITSMEMMGSIRQALKILQQTIEQLLYDGRPDCIVADMFYPWTLEVANKLGIPRLAFRGCSYFSLCAEYYVRVCEPHKHCSADSNYDVVSLHGLPHKIDMLMSQLPDWSRKVTDFTDFMEVMTGAEEKSYGMLMNSFSELESDYEEYFKTTMGLRAWSVGPISLWGLTHSPSFVWVALKKNKVVPEALDQRLSGSKTGLMGWAGTTNSDFGKSCILLKIAFHCH</sequence>
<dbReference type="GO" id="GO:0035251">
    <property type="term" value="F:UDP-glucosyltransferase activity"/>
    <property type="evidence" value="ECO:0007669"/>
    <property type="project" value="TreeGrafter"/>
</dbReference>
<keyword evidence="2" id="KW-0328">Glycosyltransferase</keyword>
<name>A0A978U8J0_ZIZJJ</name>
<comment type="caution">
    <text evidence="3">The sequence shown here is derived from an EMBL/GenBank/DDBJ whole genome shotgun (WGS) entry which is preliminary data.</text>
</comment>
<evidence type="ECO:0000256" key="2">
    <source>
        <dbReference type="ARBA" id="ARBA00022676"/>
    </source>
</evidence>
<proteinExistence type="inferred from homology"/>
<protein>
    <submittedName>
        <fullName evidence="3">Uncharacterized protein</fullName>
    </submittedName>
</protein>
<dbReference type="Proteomes" id="UP000813462">
    <property type="component" value="Unassembled WGS sequence"/>
</dbReference>
<keyword evidence="2" id="KW-0808">Transferase</keyword>
<dbReference type="PANTHER" id="PTHR48047:SF45">
    <property type="entry name" value="SCOPOLETIN GLUCOSYLTRANSFERASE-LIKE"/>
    <property type="match status" value="1"/>
</dbReference>
<reference evidence="3" key="1">
    <citation type="journal article" date="2021" name="Front. Plant Sci.">
        <title>Chromosome-Scale Genome Assembly for Chinese Sour Jujube and Insights Into Its Genome Evolution and Domestication Signature.</title>
        <authorList>
            <person name="Shen L.-Y."/>
            <person name="Luo H."/>
            <person name="Wang X.-L."/>
            <person name="Wang X.-M."/>
            <person name="Qiu X.-J."/>
            <person name="Liu H."/>
            <person name="Zhou S.-S."/>
            <person name="Jia K.-H."/>
            <person name="Nie S."/>
            <person name="Bao Y.-T."/>
            <person name="Zhang R.-G."/>
            <person name="Yun Q.-Z."/>
            <person name="Chai Y.-H."/>
            <person name="Lu J.-Y."/>
            <person name="Li Y."/>
            <person name="Zhao S.-W."/>
            <person name="Mao J.-F."/>
            <person name="Jia S.-G."/>
            <person name="Mao Y.-M."/>
        </authorList>
    </citation>
    <scope>NUCLEOTIDE SEQUENCE</scope>
    <source>
        <strain evidence="3">AT0</strain>
        <tissue evidence="3">Leaf</tissue>
    </source>
</reference>